<evidence type="ECO:0000313" key="4">
    <source>
        <dbReference type="Proteomes" id="UP000017559"/>
    </source>
</evidence>
<organism evidence="3 4">
    <name type="scientific">Moniliophthora roreri (strain MCA 2997)</name>
    <name type="common">Cocoa frosty pod rot fungus</name>
    <name type="synonym">Crinipellis roreri</name>
    <dbReference type="NCBI Taxonomy" id="1381753"/>
    <lineage>
        <taxon>Eukaryota</taxon>
        <taxon>Fungi</taxon>
        <taxon>Dikarya</taxon>
        <taxon>Basidiomycota</taxon>
        <taxon>Agaricomycotina</taxon>
        <taxon>Agaricomycetes</taxon>
        <taxon>Agaricomycetidae</taxon>
        <taxon>Agaricales</taxon>
        <taxon>Marasmiineae</taxon>
        <taxon>Marasmiaceae</taxon>
        <taxon>Moniliophthora</taxon>
    </lineage>
</organism>
<keyword evidence="1" id="KW-0472">Membrane</keyword>
<feature type="domain" description="DUF6534" evidence="2">
    <location>
        <begin position="173"/>
        <end position="258"/>
    </location>
</feature>
<evidence type="ECO:0000256" key="1">
    <source>
        <dbReference type="SAM" id="Phobius"/>
    </source>
</evidence>
<sequence length="352" mass="39285">MSTLSIRLEVNVSSLVDPIFYGSLISICLFGICLSQTWTYIHSNDDKWPLRSMIGFLFCMVFGCTILDGLMLHYYFIVNFGNIPELIHITPELTTFTFCTLIIIVVSDLVFASRVWRLKRVHWIFTVIIILTAVGALIPGIMLVKGIIISPNVLSLNSAERKIQVGFINILAAISQSISTGALWWSLRAHMDEIEATPTILQRLSTVLINRGVLLTVCQVMVAFTYFSHAERLYWAPFHQALAPLYFMTMVSTLNTRSKLLDPITSTSMAQTESNVPGASAEYQRENGPQKLADLDLEVGLERLRPVYRVNNNPKGQPIMTQSSSSVSLVVNQGSVLAVQRSNYEVSVTPAF</sequence>
<feature type="transmembrane region" description="Helical" evidence="1">
    <location>
        <begin position="89"/>
        <end position="111"/>
    </location>
</feature>
<dbReference type="KEGG" id="mrr:Moror_7870"/>
<dbReference type="InterPro" id="IPR045339">
    <property type="entry name" value="DUF6534"/>
</dbReference>
<comment type="caution">
    <text evidence="3">The sequence shown here is derived from an EMBL/GenBank/DDBJ whole genome shotgun (WGS) entry which is preliminary data.</text>
</comment>
<dbReference type="Pfam" id="PF20152">
    <property type="entry name" value="DUF6534"/>
    <property type="match status" value="1"/>
</dbReference>
<dbReference type="AlphaFoldDB" id="V2YEF3"/>
<feature type="transmembrane region" description="Helical" evidence="1">
    <location>
        <begin position="20"/>
        <end position="41"/>
    </location>
</feature>
<evidence type="ECO:0000259" key="2">
    <source>
        <dbReference type="Pfam" id="PF20152"/>
    </source>
</evidence>
<feature type="transmembrane region" description="Helical" evidence="1">
    <location>
        <begin position="53"/>
        <end position="77"/>
    </location>
</feature>
<reference evidence="3 4" key="1">
    <citation type="journal article" date="2014" name="BMC Genomics">
        <title>Genome and secretome analysis of the hemibiotrophic fungal pathogen, Moniliophthora roreri, which causes frosty pod rot disease of cacao: mechanisms of the biotrophic and necrotrophic phases.</title>
        <authorList>
            <person name="Meinhardt L.W."/>
            <person name="Costa G.G.L."/>
            <person name="Thomazella D.P.T."/>
            <person name="Teixeira P.J.P.L."/>
            <person name="Carazzolle M.F."/>
            <person name="Schuster S.C."/>
            <person name="Carlson J.E."/>
            <person name="Guiltinan M.J."/>
            <person name="Mieczkowski P."/>
            <person name="Farmer A."/>
            <person name="Ramaraj T."/>
            <person name="Crozier J."/>
            <person name="Davis R.E."/>
            <person name="Shao J."/>
            <person name="Melnick R.L."/>
            <person name="Pereira G.A.G."/>
            <person name="Bailey B.A."/>
        </authorList>
    </citation>
    <scope>NUCLEOTIDE SEQUENCE [LARGE SCALE GENOMIC DNA]</scope>
    <source>
        <strain evidence="3 4">MCA 2997</strain>
    </source>
</reference>
<protein>
    <recommendedName>
        <fullName evidence="2">DUF6534 domain-containing protein</fullName>
    </recommendedName>
</protein>
<proteinExistence type="predicted"/>
<dbReference type="PANTHER" id="PTHR40465:SF1">
    <property type="entry name" value="DUF6534 DOMAIN-CONTAINING PROTEIN"/>
    <property type="match status" value="1"/>
</dbReference>
<keyword evidence="1" id="KW-0812">Transmembrane</keyword>
<dbReference type="OrthoDB" id="2864380at2759"/>
<dbReference type="EMBL" id="AWSO01000475">
    <property type="protein sequence ID" value="ESK90074.1"/>
    <property type="molecule type" value="Genomic_DNA"/>
</dbReference>
<keyword evidence="4" id="KW-1185">Reference proteome</keyword>
<dbReference type="Proteomes" id="UP000017559">
    <property type="component" value="Unassembled WGS sequence"/>
</dbReference>
<accession>V2YEF3</accession>
<keyword evidence="1" id="KW-1133">Transmembrane helix</keyword>
<feature type="transmembrane region" description="Helical" evidence="1">
    <location>
        <begin position="123"/>
        <end position="143"/>
    </location>
</feature>
<dbReference type="HOGENOM" id="CLU_046025_1_0_1"/>
<evidence type="ECO:0000313" key="3">
    <source>
        <dbReference type="EMBL" id="ESK90074.1"/>
    </source>
</evidence>
<gene>
    <name evidence="3" type="ORF">Moror_7870</name>
</gene>
<dbReference type="PANTHER" id="PTHR40465">
    <property type="entry name" value="CHROMOSOME 1, WHOLE GENOME SHOTGUN SEQUENCE"/>
    <property type="match status" value="1"/>
</dbReference>
<feature type="transmembrane region" description="Helical" evidence="1">
    <location>
        <begin position="208"/>
        <end position="227"/>
    </location>
</feature>
<name>V2YEF3_MONRO</name>
<feature type="transmembrane region" description="Helical" evidence="1">
    <location>
        <begin position="163"/>
        <end position="187"/>
    </location>
</feature>